<accession>A0AA40T553</accession>
<organism evidence="1 2">
    <name type="scientific">Komarekiella delphini-convector SJRDD-AB1</name>
    <dbReference type="NCBI Taxonomy" id="2593771"/>
    <lineage>
        <taxon>Bacteria</taxon>
        <taxon>Bacillati</taxon>
        <taxon>Cyanobacteriota</taxon>
        <taxon>Cyanophyceae</taxon>
        <taxon>Nostocales</taxon>
        <taxon>Nostocaceae</taxon>
        <taxon>Komarekiella</taxon>
        <taxon>Komarekiella delphini-convector</taxon>
    </lineage>
</organism>
<dbReference type="AlphaFoldDB" id="A0AA40T553"/>
<dbReference type="Proteomes" id="UP001165986">
    <property type="component" value="Unassembled WGS sequence"/>
</dbReference>
<gene>
    <name evidence="1" type="ORF">FNW02_35140</name>
</gene>
<sequence>MEIGYFQKDVQIIELDDFVRPRTAPKDSVWRVVEIKGNRITAQKQYHELEPKQIKRVSSTPDFFYLIDEDDND</sequence>
<evidence type="ECO:0000313" key="2">
    <source>
        <dbReference type="Proteomes" id="UP001165986"/>
    </source>
</evidence>
<evidence type="ECO:0000313" key="1">
    <source>
        <dbReference type="EMBL" id="MBD6620848.1"/>
    </source>
</evidence>
<proteinExistence type="predicted"/>
<dbReference type="RefSeq" id="WP_191762159.1">
    <property type="nucleotide sequence ID" value="NZ_VJXY01000086.1"/>
</dbReference>
<keyword evidence="2" id="KW-1185">Reference proteome</keyword>
<reference evidence="1" key="1">
    <citation type="submission" date="2019-07" db="EMBL/GenBank/DDBJ databases">
        <title>Toxilogical consequences of a new and cryptic species of cyanobacteria (Komarekiella delphini-convector) recovered from the epidermis of a bottlenose dolphin and 1500 ft. in the air.</title>
        <authorList>
            <person name="Brown A.O."/>
            <person name="Dvorak P."/>
            <person name="Villanueva C.D."/>
            <person name="Foss A.J."/>
            <person name="Garvey A.D."/>
            <person name="Gibson Q.A."/>
            <person name="Johansen J.R."/>
            <person name="Casamatta D.A."/>
        </authorList>
    </citation>
    <scope>NUCLEOTIDE SEQUENCE</scope>
    <source>
        <strain evidence="1">SJRDD-AB1</strain>
    </source>
</reference>
<protein>
    <submittedName>
        <fullName evidence="1">Uncharacterized protein</fullName>
    </submittedName>
</protein>
<name>A0AA40T553_9NOST</name>
<comment type="caution">
    <text evidence="1">The sequence shown here is derived from an EMBL/GenBank/DDBJ whole genome shotgun (WGS) entry which is preliminary data.</text>
</comment>
<dbReference type="EMBL" id="VJXY01000086">
    <property type="protein sequence ID" value="MBD6620848.1"/>
    <property type="molecule type" value="Genomic_DNA"/>
</dbReference>